<dbReference type="RefSeq" id="WP_078526926.1">
    <property type="nucleotide sequence ID" value="NZ_CP019875.1"/>
</dbReference>
<reference evidence="4" key="1">
    <citation type="submission" date="2017-02" db="EMBL/GenBank/DDBJ databases">
        <title>zhang.</title>
        <authorList>
            <person name="Zhang H."/>
        </authorList>
    </citation>
    <scope>NUCLEOTIDE SEQUENCE [LARGE SCALE GENOMIC DNA]</scope>
    <source>
        <strain evidence="4">RZS01</strain>
    </source>
</reference>
<accession>A0A9N7H1Q0</accession>
<dbReference type="Pfam" id="PF02538">
    <property type="entry name" value="Hydantoinase_B"/>
    <property type="match status" value="1"/>
</dbReference>
<dbReference type="AlphaFoldDB" id="A0A9N7H1Q0"/>
<protein>
    <submittedName>
        <fullName evidence="2">Hydantoinase</fullName>
    </submittedName>
</protein>
<dbReference type="InterPro" id="IPR003692">
    <property type="entry name" value="Hydantoinase_B"/>
</dbReference>
<dbReference type="InterPro" id="IPR045079">
    <property type="entry name" value="Oxoprolinase-like"/>
</dbReference>
<dbReference type="GO" id="GO:0017168">
    <property type="term" value="F:5-oxoprolinase (ATP-hydrolyzing) activity"/>
    <property type="evidence" value="ECO:0007669"/>
    <property type="project" value="TreeGrafter"/>
</dbReference>
<evidence type="ECO:0000313" key="2">
    <source>
        <dbReference type="EMBL" id="AQU88409.1"/>
    </source>
</evidence>
<reference evidence="3 5" key="3">
    <citation type="submission" date="2017-06" db="EMBL/GenBank/DDBJ databases">
        <title>A draft genome sequence of Komagataeibacter nataicola LMG 1536.</title>
        <authorList>
            <person name="Skraban J."/>
            <person name="Cleenwerck I."/>
            <person name="Vandamme P."/>
            <person name="Trcek J."/>
        </authorList>
    </citation>
    <scope>NUCLEOTIDE SEQUENCE [LARGE SCALE GENOMIC DNA]</scope>
    <source>
        <strain evidence="3 5">LMG 1536</strain>
    </source>
</reference>
<dbReference type="OrthoDB" id="9761586at2"/>
<sequence length="663" mass="70776">MQLDPITLEILNNQVVSVVEEMCMTLQRVGRSLYVKETADFACALAGVDGKFFAYPGSIGVSGFVGLDCMPAIREAGTLAEGDVLITNDPYHSQGLATHLPDLHVIAPVFHDGRIIAYLWAFVHCSDIGGRVPSSVSTTNTEIYQEGLQIPPLRLVKKGRIDNEIERLIRVNSRTPDNNMGDIQAMLAAIGLGQRRVATLVQRHGIATFLAAQKDLCAYTARRARAAIEKIPDGSWAFSDYLDSDMVSGLPVRFAVKVVVDRGRITLDFTGTDPQVHAAMNIPSAGKVHPWLTLRIMALVVTLDPGIPLNAGLQFPIEMIAPRGSVVHPVRPAAVGVRHAACVRVNDVLNGALGIALPEVMTAANSGVIIPVVAAEPAGDGERNVQVVEPMTGGTGARHGMDGTDGRDPSISNLANNPVEMVESELGVRILHYGLRAGSGGAGQWRGGMGLELVFRIGVDDTLILARGLERMRFRPWGVQKGSPGVLTTLSITYADGKVEKLDGLDIIALGQGDTVSLCTAGGGGFGDPLEREPALVLSDVRRGLVSVEQARQEYGVVITDRQVDAQATAVCRGRPLAREHDLGRLQWETVFSPAVMEVFGRFLDTLPASRRHGEKVRLIAQVMALLPANFPVVRVEPDVLAQAHDAFATAVAALPAGAGHAC</sequence>
<evidence type="ECO:0000313" key="4">
    <source>
        <dbReference type="Proteomes" id="UP000189683"/>
    </source>
</evidence>
<dbReference type="GO" id="GO:0006749">
    <property type="term" value="P:glutathione metabolic process"/>
    <property type="evidence" value="ECO:0007669"/>
    <property type="project" value="TreeGrafter"/>
</dbReference>
<dbReference type="EMBL" id="CP019875">
    <property type="protein sequence ID" value="AQU88409.1"/>
    <property type="molecule type" value="Genomic_DNA"/>
</dbReference>
<dbReference type="Proteomes" id="UP000247512">
    <property type="component" value="Unassembled WGS sequence"/>
</dbReference>
<dbReference type="PANTHER" id="PTHR11365:SF23">
    <property type="entry name" value="HYPOTHETICAL 5-OXOPROLINASE (EUROFUNG)-RELATED"/>
    <property type="match status" value="1"/>
</dbReference>
<dbReference type="KEGG" id="kna:B0W47_14155"/>
<evidence type="ECO:0000313" key="5">
    <source>
        <dbReference type="Proteomes" id="UP000247512"/>
    </source>
</evidence>
<keyword evidence="5" id="KW-1185">Reference proteome</keyword>
<dbReference type="Proteomes" id="UP000189683">
    <property type="component" value="Chromosome"/>
</dbReference>
<dbReference type="GO" id="GO:0005829">
    <property type="term" value="C:cytosol"/>
    <property type="evidence" value="ECO:0007669"/>
    <property type="project" value="TreeGrafter"/>
</dbReference>
<evidence type="ECO:0000313" key="3">
    <source>
        <dbReference type="EMBL" id="PYD65214.1"/>
    </source>
</evidence>
<proteinExistence type="predicted"/>
<organism evidence="2 4">
    <name type="scientific">Komagataeibacter nataicola</name>
    <dbReference type="NCBI Taxonomy" id="265960"/>
    <lineage>
        <taxon>Bacteria</taxon>
        <taxon>Pseudomonadati</taxon>
        <taxon>Pseudomonadota</taxon>
        <taxon>Alphaproteobacteria</taxon>
        <taxon>Acetobacterales</taxon>
        <taxon>Acetobacteraceae</taxon>
        <taxon>Komagataeibacter</taxon>
    </lineage>
</organism>
<name>A0A9N7H1Q0_9PROT</name>
<reference evidence="2" key="2">
    <citation type="submission" date="2017-02" db="EMBL/GenBank/DDBJ databases">
        <authorList>
            <person name="Zhang H."/>
        </authorList>
    </citation>
    <scope>NUCLEOTIDE SEQUENCE</scope>
    <source>
        <strain evidence="2">RZS01</strain>
    </source>
</reference>
<feature type="domain" description="Hydantoinase B/oxoprolinase" evidence="1">
    <location>
        <begin position="4"/>
        <end position="529"/>
    </location>
</feature>
<evidence type="ECO:0000259" key="1">
    <source>
        <dbReference type="Pfam" id="PF02538"/>
    </source>
</evidence>
<gene>
    <name evidence="2" type="ORF">B0W47_14155</name>
    <name evidence="3" type="ORF">CDI09_14845</name>
</gene>
<dbReference type="PANTHER" id="PTHR11365">
    <property type="entry name" value="5-OXOPROLINASE RELATED"/>
    <property type="match status" value="1"/>
</dbReference>
<dbReference type="EMBL" id="NIRT01000038">
    <property type="protein sequence ID" value="PYD65214.1"/>
    <property type="molecule type" value="Genomic_DNA"/>
</dbReference>